<evidence type="ECO:0000256" key="1">
    <source>
        <dbReference type="SAM" id="SignalP"/>
    </source>
</evidence>
<evidence type="ECO:0000313" key="4">
    <source>
        <dbReference type="Proteomes" id="UP000000589"/>
    </source>
</evidence>
<dbReference type="ExpressionAtlas" id="H3BJD5">
    <property type="expression patterns" value="baseline and differential"/>
</dbReference>
<reference evidence="2" key="3">
    <citation type="submission" date="2025-08" db="UniProtKB">
        <authorList>
            <consortium name="Ensembl"/>
        </authorList>
    </citation>
    <scope>IDENTIFICATION</scope>
    <source>
        <strain evidence="2">C57BL/6J</strain>
    </source>
</reference>
<dbReference type="Antibodypedia" id="10169">
    <property type="antibodies" value="78 antibodies from 17 providers"/>
</dbReference>
<dbReference type="GeneTree" id="ENSGT00390000005844"/>
<protein>
    <submittedName>
        <fullName evidence="2">Basonuclin zinc finger protein 2</fullName>
    </submittedName>
</protein>
<dbReference type="Ensembl" id="ENSMUST00000176346.8">
    <property type="protein sequence ID" value="ENSMUSP00000134942.2"/>
    <property type="gene ID" value="ENSMUSG00000028487.19"/>
</dbReference>
<organism evidence="2 4">
    <name type="scientific">Mus musculus</name>
    <name type="common">Mouse</name>
    <dbReference type="NCBI Taxonomy" id="10090"/>
    <lineage>
        <taxon>Eukaryota</taxon>
        <taxon>Metazoa</taxon>
        <taxon>Chordata</taxon>
        <taxon>Craniata</taxon>
        <taxon>Vertebrata</taxon>
        <taxon>Euteleostomi</taxon>
        <taxon>Mammalia</taxon>
        <taxon>Eutheria</taxon>
        <taxon>Euarchontoglires</taxon>
        <taxon>Glires</taxon>
        <taxon>Rodentia</taxon>
        <taxon>Myomorpha</taxon>
        <taxon>Muroidea</taxon>
        <taxon>Muridae</taxon>
        <taxon>Murinae</taxon>
        <taxon>Mus</taxon>
        <taxon>Mus</taxon>
    </lineage>
</organism>
<keyword evidence="4" id="KW-1185">Reference proteome</keyword>
<reference evidence="2 4" key="2">
    <citation type="journal article" date="2011" name="PLoS Biol.">
        <title>Modernizing reference genome assemblies.</title>
        <authorList>
            <person name="Church D.M."/>
            <person name="Schneider V.A."/>
            <person name="Graves T."/>
            <person name="Auger K."/>
            <person name="Cunningham F."/>
            <person name="Bouk N."/>
            <person name="Chen H.C."/>
            <person name="Agarwala R."/>
            <person name="McLaren W.M."/>
            <person name="Ritchie G.R."/>
            <person name="Albracht D."/>
            <person name="Kremitzki M."/>
            <person name="Rock S."/>
            <person name="Kotkiewicz H."/>
            <person name="Kremitzki C."/>
            <person name="Wollam A."/>
            <person name="Trani L."/>
            <person name="Fulton L."/>
            <person name="Fulton R."/>
            <person name="Matthews L."/>
            <person name="Whitehead S."/>
            <person name="Chow W."/>
            <person name="Torrance J."/>
            <person name="Dunn M."/>
            <person name="Harden G."/>
            <person name="Threadgold G."/>
            <person name="Wood J."/>
            <person name="Collins J."/>
            <person name="Heath P."/>
            <person name="Griffiths G."/>
            <person name="Pelan S."/>
            <person name="Grafham D."/>
            <person name="Eichler E.E."/>
            <person name="Weinstock G."/>
            <person name="Mardis E.R."/>
            <person name="Wilson R.K."/>
            <person name="Howe K."/>
            <person name="Flicek P."/>
            <person name="Hubbard T."/>
        </authorList>
    </citation>
    <scope>NUCLEOTIDE SEQUENCE [LARGE SCALE GENOMIC DNA]</scope>
    <source>
        <strain evidence="2 4">C57BL/6J</strain>
    </source>
</reference>
<dbReference type="HOGENOM" id="CLU_2867063_0_0_1"/>
<keyword evidence="1" id="KW-0732">Signal</keyword>
<dbReference type="AGR" id="MGI:2443805"/>
<evidence type="ECO:0000313" key="3">
    <source>
        <dbReference type="MGI" id="MGI:2443805"/>
    </source>
</evidence>
<accession>H3BJD5</accession>
<dbReference type="Proteomes" id="UP000000589">
    <property type="component" value="Chromosome 4"/>
</dbReference>
<dbReference type="MGI" id="MGI:2443805">
    <property type="gene designation" value="Bnc2"/>
</dbReference>
<sequence length="64" mass="7277">MVRSFHLLSACVCTWHVLCPPRLQIASVTNQRAGLVSKTGKHILRSRAVGLIHLNLSQKRQKWM</sequence>
<reference evidence="2 4" key="1">
    <citation type="journal article" date="2009" name="PLoS Biol.">
        <title>Lineage-specific biology revealed by a finished genome assembly of the mouse.</title>
        <authorList>
            <consortium name="Mouse Genome Sequencing Consortium"/>
            <person name="Church D.M."/>
            <person name="Goodstadt L."/>
            <person name="Hillier L.W."/>
            <person name="Zody M.C."/>
            <person name="Goldstein S."/>
            <person name="She X."/>
            <person name="Bult C.J."/>
            <person name="Agarwala R."/>
            <person name="Cherry J.L."/>
            <person name="DiCuccio M."/>
            <person name="Hlavina W."/>
            <person name="Kapustin Y."/>
            <person name="Meric P."/>
            <person name="Maglott D."/>
            <person name="Birtle Z."/>
            <person name="Marques A.C."/>
            <person name="Graves T."/>
            <person name="Zhou S."/>
            <person name="Teague B."/>
            <person name="Potamousis K."/>
            <person name="Churas C."/>
            <person name="Place M."/>
            <person name="Herschleb J."/>
            <person name="Runnheim R."/>
            <person name="Forrest D."/>
            <person name="Amos-Landgraf J."/>
            <person name="Schwartz D.C."/>
            <person name="Cheng Z."/>
            <person name="Lindblad-Toh K."/>
            <person name="Eichler E.E."/>
            <person name="Ponting C.P."/>
        </authorList>
    </citation>
    <scope>NUCLEOTIDE SEQUENCE [LARGE SCALE GENOMIC DNA]</scope>
    <source>
        <strain evidence="2 4">C57BL/6J</strain>
    </source>
</reference>
<proteinExistence type="predicted"/>
<dbReference type="Bgee" id="ENSMUSG00000028487">
    <property type="expression patterns" value="Expressed in animal zygote and 180 other cell types or tissues"/>
</dbReference>
<reference evidence="2" key="4">
    <citation type="submission" date="2025-09" db="UniProtKB">
        <authorList>
            <consortium name="Ensembl"/>
        </authorList>
    </citation>
    <scope>IDENTIFICATION</scope>
    <source>
        <strain evidence="2">C57BL/6J</strain>
    </source>
</reference>
<feature type="signal peptide" evidence="1">
    <location>
        <begin position="1"/>
        <end position="19"/>
    </location>
</feature>
<evidence type="ECO:0000313" key="2">
    <source>
        <dbReference type="Ensembl" id="ENSMUSP00000134942.2"/>
    </source>
</evidence>
<name>H3BJD5_MOUSE</name>
<gene>
    <name evidence="2 3" type="primary">Bnc2</name>
</gene>
<dbReference type="VEuPathDB" id="HostDB:ENSMUSG00000028487"/>
<feature type="chain" id="PRO_5003580894" evidence="1">
    <location>
        <begin position="20"/>
        <end position="64"/>
    </location>
</feature>
<dbReference type="AlphaFoldDB" id="H3BJD5"/>